<protein>
    <submittedName>
        <fullName evidence="2">Uncharacterized protein</fullName>
    </submittedName>
</protein>
<feature type="compositionally biased region" description="Basic and acidic residues" evidence="1">
    <location>
        <begin position="228"/>
        <end position="285"/>
    </location>
</feature>
<accession>A0ABR1DZ29</accession>
<organism evidence="2 3">
    <name type="scientific">Necator americanus</name>
    <name type="common">Human hookworm</name>
    <dbReference type="NCBI Taxonomy" id="51031"/>
    <lineage>
        <taxon>Eukaryota</taxon>
        <taxon>Metazoa</taxon>
        <taxon>Ecdysozoa</taxon>
        <taxon>Nematoda</taxon>
        <taxon>Chromadorea</taxon>
        <taxon>Rhabditida</taxon>
        <taxon>Rhabditina</taxon>
        <taxon>Rhabditomorpha</taxon>
        <taxon>Strongyloidea</taxon>
        <taxon>Ancylostomatidae</taxon>
        <taxon>Bunostominae</taxon>
        <taxon>Necator</taxon>
    </lineage>
</organism>
<sequence>MYAGKTTTQPKKITAPTKPATTTAISTICTKPVPSRKSTPASVDSTRKRSCDITSDDSAENTMVKKSRFGTLLKDLLQQASKMLLQAASKVEQFAPATVSSSEALKRIEPLEKQVKKHHQQTTTQLQEIREATSEIQQITPMLKLIAQKKALIDGKVQKMATTSNVREGNLAHGIRLDDIENEIKKLHEGIVLPDVQKLSFDINMMHGRFDTLERHLLLPPPTTAPLTERHAREDRYKDLTGVHDDRYDNVRRSRDHHHDDSRRGREVHPEDVMRGKDDRDLSRH</sequence>
<name>A0ABR1DZ29_NECAM</name>
<feature type="compositionally biased region" description="Low complexity" evidence="1">
    <location>
        <begin position="1"/>
        <end position="28"/>
    </location>
</feature>
<feature type="region of interest" description="Disordered" evidence="1">
    <location>
        <begin position="221"/>
        <end position="285"/>
    </location>
</feature>
<evidence type="ECO:0000313" key="3">
    <source>
        <dbReference type="Proteomes" id="UP001303046"/>
    </source>
</evidence>
<proteinExistence type="predicted"/>
<keyword evidence="3" id="KW-1185">Reference proteome</keyword>
<evidence type="ECO:0000313" key="2">
    <source>
        <dbReference type="EMBL" id="KAK6755513.1"/>
    </source>
</evidence>
<comment type="caution">
    <text evidence="2">The sequence shown here is derived from an EMBL/GenBank/DDBJ whole genome shotgun (WGS) entry which is preliminary data.</text>
</comment>
<dbReference type="Proteomes" id="UP001303046">
    <property type="component" value="Unassembled WGS sequence"/>
</dbReference>
<reference evidence="2 3" key="1">
    <citation type="submission" date="2023-08" db="EMBL/GenBank/DDBJ databases">
        <title>A Necator americanus chromosomal reference genome.</title>
        <authorList>
            <person name="Ilik V."/>
            <person name="Petrzelkova K.J."/>
            <person name="Pardy F."/>
            <person name="Fuh T."/>
            <person name="Niatou-Singa F.S."/>
            <person name="Gouil Q."/>
            <person name="Baker L."/>
            <person name="Ritchie M.E."/>
            <person name="Jex A.R."/>
            <person name="Gazzola D."/>
            <person name="Li H."/>
            <person name="Toshio Fujiwara R."/>
            <person name="Zhan B."/>
            <person name="Aroian R.V."/>
            <person name="Pafco B."/>
            <person name="Schwarz E.M."/>
        </authorList>
    </citation>
    <scope>NUCLEOTIDE SEQUENCE [LARGE SCALE GENOMIC DNA]</scope>
    <source>
        <strain evidence="2 3">Aroian</strain>
        <tissue evidence="2">Whole animal</tissue>
    </source>
</reference>
<gene>
    <name evidence="2" type="primary">Necator_chrV.g18884</name>
    <name evidence="2" type="ORF">RB195_014093</name>
</gene>
<dbReference type="EMBL" id="JAVFWL010000005">
    <property type="protein sequence ID" value="KAK6755513.1"/>
    <property type="molecule type" value="Genomic_DNA"/>
</dbReference>
<evidence type="ECO:0000256" key="1">
    <source>
        <dbReference type="SAM" id="MobiDB-lite"/>
    </source>
</evidence>
<feature type="region of interest" description="Disordered" evidence="1">
    <location>
        <begin position="1"/>
        <end position="54"/>
    </location>
</feature>